<keyword evidence="2" id="KW-1185">Reference proteome</keyword>
<dbReference type="InterPro" id="IPR011989">
    <property type="entry name" value="ARM-like"/>
</dbReference>
<organism evidence="1 2">
    <name type="scientific">Reticulomyxa filosa</name>
    <dbReference type="NCBI Taxonomy" id="46433"/>
    <lineage>
        <taxon>Eukaryota</taxon>
        <taxon>Sar</taxon>
        <taxon>Rhizaria</taxon>
        <taxon>Retaria</taxon>
        <taxon>Foraminifera</taxon>
        <taxon>Monothalamids</taxon>
        <taxon>Reticulomyxidae</taxon>
        <taxon>Reticulomyxa</taxon>
    </lineage>
</organism>
<proteinExistence type="predicted"/>
<dbReference type="OrthoDB" id="10264446at2759"/>
<dbReference type="Pfam" id="PF01603">
    <property type="entry name" value="B56"/>
    <property type="match status" value="1"/>
</dbReference>
<dbReference type="PANTHER" id="PTHR10257">
    <property type="entry name" value="SERINE/THREONINE PROTEIN PHOSPHATASE 2A PP2A REGULATORY SUBUNIT B"/>
    <property type="match status" value="1"/>
</dbReference>
<dbReference type="EMBL" id="ASPP01020966">
    <property type="protein sequence ID" value="ETO12920.1"/>
    <property type="molecule type" value="Genomic_DNA"/>
</dbReference>
<protein>
    <submittedName>
        <fullName evidence="1">PP2A-widerborst subunit</fullName>
    </submittedName>
</protein>
<dbReference type="OMA" id="PHDPNTD"/>
<dbReference type="GO" id="GO:0019888">
    <property type="term" value="F:protein phosphatase regulator activity"/>
    <property type="evidence" value="ECO:0007669"/>
    <property type="project" value="InterPro"/>
</dbReference>
<accession>X6MIQ0</accession>
<dbReference type="SUPFAM" id="SSF48371">
    <property type="entry name" value="ARM repeat"/>
    <property type="match status" value="1"/>
</dbReference>
<feature type="non-terminal residue" evidence="1">
    <location>
        <position position="1"/>
    </location>
</feature>
<dbReference type="Gene3D" id="1.25.10.10">
    <property type="entry name" value="Leucine-rich Repeat Variant"/>
    <property type="match status" value="1"/>
</dbReference>
<dbReference type="FunFam" id="1.25.10.10:FF:000331">
    <property type="entry name" value="Phosphoprotein phosphatase, putative"/>
    <property type="match status" value="1"/>
</dbReference>
<reference evidence="1 2" key="1">
    <citation type="journal article" date="2013" name="Curr. Biol.">
        <title>The Genome of the Foraminiferan Reticulomyxa filosa.</title>
        <authorList>
            <person name="Glockner G."/>
            <person name="Hulsmann N."/>
            <person name="Schleicher M."/>
            <person name="Noegel A.A."/>
            <person name="Eichinger L."/>
            <person name="Gallinger C."/>
            <person name="Pawlowski J."/>
            <person name="Sierra R."/>
            <person name="Euteneuer U."/>
            <person name="Pillet L."/>
            <person name="Moustafa A."/>
            <person name="Platzer M."/>
            <person name="Groth M."/>
            <person name="Szafranski K."/>
            <person name="Schliwa M."/>
        </authorList>
    </citation>
    <scope>NUCLEOTIDE SEQUENCE [LARGE SCALE GENOMIC DNA]</scope>
</reference>
<evidence type="ECO:0000313" key="1">
    <source>
        <dbReference type="EMBL" id="ETO12920.1"/>
    </source>
</evidence>
<dbReference type="AlphaFoldDB" id="X6MIQ0"/>
<dbReference type="InterPro" id="IPR016024">
    <property type="entry name" value="ARM-type_fold"/>
</dbReference>
<dbReference type="GO" id="GO:0000159">
    <property type="term" value="C:protein phosphatase type 2A complex"/>
    <property type="evidence" value="ECO:0007669"/>
    <property type="project" value="InterPro"/>
</dbReference>
<comment type="caution">
    <text evidence="1">The sequence shown here is derived from an EMBL/GenBank/DDBJ whole genome shotgun (WGS) entry which is preliminary data.</text>
</comment>
<gene>
    <name evidence="1" type="ORF">RFI_24454</name>
</gene>
<dbReference type="Proteomes" id="UP000023152">
    <property type="component" value="Unassembled WGS sequence"/>
</dbReference>
<dbReference type="GO" id="GO:0007165">
    <property type="term" value="P:signal transduction"/>
    <property type="evidence" value="ECO:0007669"/>
    <property type="project" value="InterPro"/>
</dbReference>
<dbReference type="InterPro" id="IPR002554">
    <property type="entry name" value="PP2A_B56"/>
</dbReference>
<name>X6MIQ0_RETFI</name>
<evidence type="ECO:0000313" key="2">
    <source>
        <dbReference type="Proteomes" id="UP000023152"/>
    </source>
</evidence>
<dbReference type="PANTHER" id="PTHR10257:SF3">
    <property type="entry name" value="SERINE_THREONINE-PROTEIN PHOSPHATASE 2A 56 KDA REGULATORY SUBUNIT GAMMA ISOFORM"/>
    <property type="match status" value="1"/>
</dbReference>
<sequence>EQNHQLARGAKRQCLIELVEYISQSKQWCSEEVMPYVFEMLSRNLFRALPPPMYDDFDPEEDEPNFDPSWPHMQFVYEFFNRVIMTTDVTLIRKHMDKGFVLHMIDLFTSDDPREREYLKMILHRIYGRCMNLRCFIRKGIHNVLLPVIYQNFRHNGISELLEILGSIINGFATPLKKEHIHFFHQVLIPLHKAPAVSQFHQQLAYCVTQFIQKDLSLSGAALSGILKFWPVTPYQKEILFLNELEEVIELTATPQIEIVVEPLFRRIAAAISSTHFQVAERALFLWNNDVIATFTSDHRDQILPIIFPALQQNYANHWNTTVSSLTLNIIRIFKEMDKELYEDISKKYKSQKGNTENKADQRAEKWKKLREQHVTA</sequence>